<dbReference type="OrthoDB" id="1097608at2"/>
<dbReference type="EMBL" id="RPDH01000002">
    <property type="protein sequence ID" value="RPE08537.1"/>
    <property type="molecule type" value="Genomic_DNA"/>
</dbReference>
<dbReference type="PROSITE" id="PS51257">
    <property type="entry name" value="PROKAR_LIPOPROTEIN"/>
    <property type="match status" value="1"/>
</dbReference>
<accession>A0A3N4PWV0</accession>
<keyword evidence="3" id="KW-1185">Reference proteome</keyword>
<organism evidence="2 3">
    <name type="scientific">Chitinophaga lutea</name>
    <dbReference type="NCBI Taxonomy" id="2488634"/>
    <lineage>
        <taxon>Bacteria</taxon>
        <taxon>Pseudomonadati</taxon>
        <taxon>Bacteroidota</taxon>
        <taxon>Chitinophagia</taxon>
        <taxon>Chitinophagales</taxon>
        <taxon>Chitinophagaceae</taxon>
        <taxon>Chitinophaga</taxon>
    </lineage>
</organism>
<dbReference type="Pfam" id="PF02469">
    <property type="entry name" value="Fasciclin"/>
    <property type="match status" value="1"/>
</dbReference>
<evidence type="ECO:0000313" key="3">
    <source>
        <dbReference type="Proteomes" id="UP000278351"/>
    </source>
</evidence>
<dbReference type="InterPro" id="IPR036378">
    <property type="entry name" value="FAS1_dom_sf"/>
</dbReference>
<dbReference type="AlphaFoldDB" id="A0A3N4PWV0"/>
<sequence>MKKIFQWPLALCCLVLFSQSCKKDYYVDGGKANPIYNGTIYDYLTEKTMYFDTIKAIVDLAGMKDMMTKDTITFFAPSDDVIRDAMNLVNLNRFIAGKDSVKISDIGQEVWRKFLGMYVMKGKHTAGTFPRVSYNNINAFPGINYVMLDGYILNIGLEYTTYNGVEAVGPRILYVTDITFDPTNFRNNPRVRVVSSDIQPKNGVVHVLSIQHNFGFRTDDFLRIALDYLNSKD</sequence>
<feature type="domain" description="FAS1" evidence="1">
    <location>
        <begin position="51"/>
        <end position="208"/>
    </location>
</feature>
<reference evidence="2 3" key="1">
    <citation type="submission" date="2018-11" db="EMBL/GenBank/DDBJ databases">
        <title>Chitinophaga lutea sp.nov., isolate from arsenic contaminated soil.</title>
        <authorList>
            <person name="Zong Y."/>
        </authorList>
    </citation>
    <scope>NUCLEOTIDE SEQUENCE [LARGE SCALE GENOMIC DNA]</scope>
    <source>
        <strain evidence="2 3">ZY74</strain>
    </source>
</reference>
<proteinExistence type="predicted"/>
<comment type="caution">
    <text evidence="2">The sequence shown here is derived from an EMBL/GenBank/DDBJ whole genome shotgun (WGS) entry which is preliminary data.</text>
</comment>
<protein>
    <recommendedName>
        <fullName evidence="1">FAS1 domain-containing protein</fullName>
    </recommendedName>
</protein>
<evidence type="ECO:0000313" key="2">
    <source>
        <dbReference type="EMBL" id="RPE08537.1"/>
    </source>
</evidence>
<dbReference type="SUPFAM" id="SSF82153">
    <property type="entry name" value="FAS1 domain"/>
    <property type="match status" value="1"/>
</dbReference>
<dbReference type="RefSeq" id="WP_123847540.1">
    <property type="nucleotide sequence ID" value="NZ_RPDH01000002.1"/>
</dbReference>
<evidence type="ECO:0000259" key="1">
    <source>
        <dbReference type="Pfam" id="PF02469"/>
    </source>
</evidence>
<dbReference type="InterPro" id="IPR000782">
    <property type="entry name" value="FAS1_domain"/>
</dbReference>
<dbReference type="Proteomes" id="UP000278351">
    <property type="component" value="Unassembled WGS sequence"/>
</dbReference>
<name>A0A3N4PWV0_9BACT</name>
<dbReference type="Gene3D" id="2.30.180.10">
    <property type="entry name" value="FAS1 domain"/>
    <property type="match status" value="1"/>
</dbReference>
<gene>
    <name evidence="2" type="ORF">EGT74_15970</name>
</gene>